<protein>
    <recommendedName>
        <fullName evidence="2">DUF1559 domain-containing protein</fullName>
    </recommendedName>
</protein>
<keyword evidence="1" id="KW-0812">Transmembrane</keyword>
<dbReference type="eggNOG" id="COG2165">
    <property type="taxonomic scope" value="Bacteria"/>
</dbReference>
<keyword evidence="1" id="KW-0472">Membrane</keyword>
<reference evidence="3 4" key="1">
    <citation type="journal article" date="2010" name="J. Bacteriol.">
        <title>Genome sequence of Lentisphaera araneosa HTCC2155T, the type species of the order Lentisphaerales in the phylum Lentisphaerae.</title>
        <authorList>
            <person name="Thrash J.C."/>
            <person name="Cho J.C."/>
            <person name="Vergin K.L."/>
            <person name="Morris R.M."/>
            <person name="Giovannoni S.J."/>
        </authorList>
    </citation>
    <scope>NUCLEOTIDE SEQUENCE [LARGE SCALE GENOMIC DNA]</scope>
    <source>
        <strain evidence="3 4">HTCC2155</strain>
    </source>
</reference>
<evidence type="ECO:0000256" key="1">
    <source>
        <dbReference type="SAM" id="Phobius"/>
    </source>
</evidence>
<evidence type="ECO:0000259" key="2">
    <source>
        <dbReference type="Pfam" id="PF07596"/>
    </source>
</evidence>
<dbReference type="InterPro" id="IPR011453">
    <property type="entry name" value="DUF1559"/>
</dbReference>
<feature type="domain" description="DUF1559" evidence="2">
    <location>
        <begin position="36"/>
        <end position="70"/>
    </location>
</feature>
<dbReference type="Pfam" id="PF07596">
    <property type="entry name" value="SBP_bac_10"/>
    <property type="match status" value="1"/>
</dbReference>
<organism evidence="3 4">
    <name type="scientific">Lentisphaera araneosa HTCC2155</name>
    <dbReference type="NCBI Taxonomy" id="313628"/>
    <lineage>
        <taxon>Bacteria</taxon>
        <taxon>Pseudomonadati</taxon>
        <taxon>Lentisphaerota</taxon>
        <taxon>Lentisphaeria</taxon>
        <taxon>Lentisphaerales</taxon>
        <taxon>Lentisphaeraceae</taxon>
        <taxon>Lentisphaera</taxon>
    </lineage>
</organism>
<gene>
    <name evidence="3" type="ORF">LNTAR_22634</name>
</gene>
<evidence type="ECO:0000313" key="3">
    <source>
        <dbReference type="EMBL" id="EDM29235.1"/>
    </source>
</evidence>
<dbReference type="InterPro" id="IPR012902">
    <property type="entry name" value="N_methyl_site"/>
</dbReference>
<dbReference type="STRING" id="313628.LNTAR_22634"/>
<evidence type="ECO:0000313" key="4">
    <source>
        <dbReference type="Proteomes" id="UP000004947"/>
    </source>
</evidence>
<feature type="transmembrane region" description="Helical" evidence="1">
    <location>
        <begin position="12"/>
        <end position="31"/>
    </location>
</feature>
<dbReference type="NCBIfam" id="TIGR02532">
    <property type="entry name" value="IV_pilin_GFxxxE"/>
    <property type="match status" value="1"/>
</dbReference>
<dbReference type="PANTHER" id="PTHR30093">
    <property type="entry name" value="GENERAL SECRETION PATHWAY PROTEIN G"/>
    <property type="match status" value="1"/>
</dbReference>
<comment type="caution">
    <text evidence="3">The sequence shown here is derived from an EMBL/GenBank/DDBJ whole genome shotgun (WGS) entry which is preliminary data.</text>
</comment>
<keyword evidence="4" id="KW-1185">Reference proteome</keyword>
<dbReference type="InterPro" id="IPR045584">
    <property type="entry name" value="Pilin-like"/>
</dbReference>
<name>A6DGB8_9BACT</name>
<accession>A6DGB8</accession>
<dbReference type="Proteomes" id="UP000004947">
    <property type="component" value="Unassembled WGS sequence"/>
</dbReference>
<sequence length="268" mass="28904">MLSSKKTEVKFTLIELLVVIAIIGILASLLLPSLKSARGAARQASCMNNQKQIGIALQLYYDDSNGELPYAKNPIIGAYGWEDQLRGYMGGSTLANPAVTIWNEEQALELLRCPSAKEKTCAGRDDRQRISYGMAAGDANRINDGSKDRFAYHAVGTAPYTRTIDSIEDTSGTLAITEIDYTGGSRWDYSQGLGSMLLEPEFQAGPNGIGYTTNTDTTNTTFDLHNNQKVNNLLADGHVEAHNPYSSAVIGSGTPANPQGMWTTAKGD</sequence>
<dbReference type="OrthoDB" id="270727at2"/>
<keyword evidence="1" id="KW-1133">Transmembrane helix</keyword>
<dbReference type="EMBL" id="ABCK01000002">
    <property type="protein sequence ID" value="EDM29235.1"/>
    <property type="molecule type" value="Genomic_DNA"/>
</dbReference>
<dbReference type="AlphaFoldDB" id="A6DGB8"/>
<dbReference type="RefSeq" id="WP_007276961.1">
    <property type="nucleotide sequence ID" value="NZ_ABCK01000002.1"/>
</dbReference>
<dbReference type="SUPFAM" id="SSF54523">
    <property type="entry name" value="Pili subunits"/>
    <property type="match status" value="1"/>
</dbReference>
<dbReference type="PANTHER" id="PTHR30093:SF2">
    <property type="entry name" value="TYPE II SECRETION SYSTEM PROTEIN H"/>
    <property type="match status" value="1"/>
</dbReference>
<proteinExistence type="predicted"/>
<dbReference type="Gene3D" id="3.30.700.10">
    <property type="entry name" value="Glycoprotein, Type 4 Pilin"/>
    <property type="match status" value="1"/>
</dbReference>